<feature type="transmembrane region" description="Helical" evidence="6">
    <location>
        <begin position="85"/>
        <end position="106"/>
    </location>
</feature>
<organism evidence="7 8">
    <name type="scientific">Halocalculus aciditolerans</name>
    <dbReference type="NCBI Taxonomy" id="1383812"/>
    <lineage>
        <taxon>Archaea</taxon>
        <taxon>Methanobacteriati</taxon>
        <taxon>Methanobacteriota</taxon>
        <taxon>Stenosarchaea group</taxon>
        <taxon>Halobacteria</taxon>
        <taxon>Halobacteriales</taxon>
        <taxon>Halobacteriaceae</taxon>
        <taxon>Halocalculus</taxon>
    </lineage>
</organism>
<feature type="transmembrane region" description="Helical" evidence="6">
    <location>
        <begin position="341"/>
        <end position="366"/>
    </location>
</feature>
<proteinExistence type="predicted"/>
<feature type="transmembrane region" description="Helical" evidence="6">
    <location>
        <begin position="139"/>
        <end position="158"/>
    </location>
</feature>
<evidence type="ECO:0000256" key="3">
    <source>
        <dbReference type="ARBA" id="ARBA00022692"/>
    </source>
</evidence>
<keyword evidence="3 6" id="KW-0812">Transmembrane</keyword>
<feature type="transmembrane region" description="Helical" evidence="6">
    <location>
        <begin position="411"/>
        <end position="436"/>
    </location>
</feature>
<accession>A0A830FHB4</accession>
<dbReference type="NCBIfam" id="NF037979">
    <property type="entry name" value="Na_transp"/>
    <property type="match status" value="1"/>
</dbReference>
<dbReference type="PROSITE" id="PS50267">
    <property type="entry name" value="NA_NEUROTRAN_SYMP_3"/>
    <property type="match status" value="1"/>
</dbReference>
<reference evidence="7" key="2">
    <citation type="submission" date="2020-09" db="EMBL/GenBank/DDBJ databases">
        <authorList>
            <person name="Sun Q."/>
            <person name="Ohkuma M."/>
        </authorList>
    </citation>
    <scope>NUCLEOTIDE SEQUENCE</scope>
    <source>
        <strain evidence="7">JCM 19596</strain>
    </source>
</reference>
<feature type="transmembrane region" description="Helical" evidence="6">
    <location>
        <begin position="448"/>
        <end position="471"/>
    </location>
</feature>
<evidence type="ECO:0000256" key="2">
    <source>
        <dbReference type="ARBA" id="ARBA00022448"/>
    </source>
</evidence>
<dbReference type="PRINTS" id="PR00176">
    <property type="entry name" value="NANEUSMPORT"/>
</dbReference>
<evidence type="ECO:0000256" key="1">
    <source>
        <dbReference type="ARBA" id="ARBA00004141"/>
    </source>
</evidence>
<feature type="transmembrane region" description="Helical" evidence="6">
    <location>
        <begin position="7"/>
        <end position="28"/>
    </location>
</feature>
<dbReference type="PANTHER" id="PTHR42948:SF1">
    <property type="entry name" value="TRANSPORTER"/>
    <property type="match status" value="1"/>
</dbReference>
<dbReference type="EMBL" id="BMPG01000001">
    <property type="protein sequence ID" value="GGL52703.1"/>
    <property type="molecule type" value="Genomic_DNA"/>
</dbReference>
<feature type="transmembrane region" description="Helical" evidence="6">
    <location>
        <begin position="212"/>
        <end position="238"/>
    </location>
</feature>
<evidence type="ECO:0000313" key="7">
    <source>
        <dbReference type="EMBL" id="GGL52703.1"/>
    </source>
</evidence>
<comment type="caution">
    <text evidence="7">The sequence shown here is derived from an EMBL/GenBank/DDBJ whole genome shotgun (WGS) entry which is preliminary data.</text>
</comment>
<feature type="transmembrane region" description="Helical" evidence="6">
    <location>
        <begin position="40"/>
        <end position="64"/>
    </location>
</feature>
<keyword evidence="5 6" id="KW-0472">Membrane</keyword>
<dbReference type="AlphaFoldDB" id="A0A830FHB4"/>
<comment type="subcellular location">
    <subcellularLocation>
        <location evidence="1">Membrane</location>
        <topology evidence="1">Multi-pass membrane protein</topology>
    </subcellularLocation>
</comment>
<dbReference type="OrthoDB" id="99721at2157"/>
<evidence type="ECO:0000256" key="6">
    <source>
        <dbReference type="SAM" id="Phobius"/>
    </source>
</evidence>
<sequence>MTTRGSWGTRLGFILAAVGSAVGLGNLWRFPWMAADNGGSAFLVVYLAVIVLVGVPGLLAELVIGRRSNRSPVGALVSLADSDRWRAPGLLAVGTAVLLLSFYAVVGGWTLRYFLTSATGAYFAEPGAYFSGASSGLDAFAFALAFLALTGFVVYRGVDAGIERASKVMMPAILVLLVALAAWALTLPGAGAGVSFYLAFDLATLRANAFDILPAAAGQALFTLSLGCGTMLTYASYLSEDRSLPADATAIAVLNTLVGVLAGLVVFPLLFALGDGAGAGGPGAVFVSIAAAFATLPYGQVLGVVFFGVVLLAALSSSISMLEIPVAYLVEEREHSRHTAVAGLLSLFAVTSGVCAFFPAIFAFVSGTLVDLLLTTGLVGFLLFVGWVLGKDAVDEFRTGAGDFAGRLATPWLYAVAVVLPVFLLFTLVTGVLGALGVTVADVALGGVTVSGTTQLVGVAVLLALTAYATLRRPGSAV</sequence>
<protein>
    <submittedName>
        <fullName evidence="7">Sodium-dependent transporter</fullName>
    </submittedName>
</protein>
<dbReference type="RefSeq" id="WP_188976195.1">
    <property type="nucleotide sequence ID" value="NZ_BMPG01000001.1"/>
</dbReference>
<dbReference type="Proteomes" id="UP000607197">
    <property type="component" value="Unassembled WGS sequence"/>
</dbReference>
<dbReference type="CDD" id="cd10336">
    <property type="entry name" value="SLC6sbd_Tyt1-Like"/>
    <property type="match status" value="1"/>
</dbReference>
<dbReference type="InterPro" id="IPR047218">
    <property type="entry name" value="YocR/YhdH-like"/>
</dbReference>
<feature type="transmembrane region" description="Helical" evidence="6">
    <location>
        <begin position="170"/>
        <end position="200"/>
    </location>
</feature>
<dbReference type="InterPro" id="IPR000175">
    <property type="entry name" value="Na/ntran_symport"/>
</dbReference>
<evidence type="ECO:0000313" key="8">
    <source>
        <dbReference type="Proteomes" id="UP000607197"/>
    </source>
</evidence>
<evidence type="ECO:0000256" key="4">
    <source>
        <dbReference type="ARBA" id="ARBA00022989"/>
    </source>
</evidence>
<reference evidence="7" key="1">
    <citation type="journal article" date="2014" name="Int. J. Syst. Evol. Microbiol.">
        <title>Complete genome sequence of Corynebacterium casei LMG S-19264T (=DSM 44701T), isolated from a smear-ripened cheese.</title>
        <authorList>
            <consortium name="US DOE Joint Genome Institute (JGI-PGF)"/>
            <person name="Walter F."/>
            <person name="Albersmeier A."/>
            <person name="Kalinowski J."/>
            <person name="Ruckert C."/>
        </authorList>
    </citation>
    <scope>NUCLEOTIDE SEQUENCE</scope>
    <source>
        <strain evidence="7">JCM 19596</strain>
    </source>
</reference>
<name>A0A830FHB4_9EURY</name>
<gene>
    <name evidence="7" type="ORF">GCM10009039_08660</name>
</gene>
<dbReference type="SUPFAM" id="SSF161070">
    <property type="entry name" value="SNF-like"/>
    <property type="match status" value="1"/>
</dbReference>
<evidence type="ECO:0000256" key="5">
    <source>
        <dbReference type="ARBA" id="ARBA00023136"/>
    </source>
</evidence>
<keyword evidence="8" id="KW-1185">Reference proteome</keyword>
<feature type="transmembrane region" description="Helical" evidence="6">
    <location>
        <begin position="372"/>
        <end position="390"/>
    </location>
</feature>
<dbReference type="InterPro" id="IPR037272">
    <property type="entry name" value="SNS_sf"/>
</dbReference>
<dbReference type="GO" id="GO:0016020">
    <property type="term" value="C:membrane"/>
    <property type="evidence" value="ECO:0007669"/>
    <property type="project" value="UniProtKB-SubCell"/>
</dbReference>
<feature type="transmembrane region" description="Helical" evidence="6">
    <location>
        <begin position="250"/>
        <end position="273"/>
    </location>
</feature>
<keyword evidence="4 6" id="KW-1133">Transmembrane helix</keyword>
<dbReference type="PANTHER" id="PTHR42948">
    <property type="entry name" value="TRANSPORTER"/>
    <property type="match status" value="1"/>
</dbReference>
<feature type="transmembrane region" description="Helical" evidence="6">
    <location>
        <begin position="285"/>
        <end position="315"/>
    </location>
</feature>
<dbReference type="Pfam" id="PF00209">
    <property type="entry name" value="SNF"/>
    <property type="match status" value="2"/>
</dbReference>
<keyword evidence="2" id="KW-0813">Transport</keyword>